<feature type="chain" id="PRO_5012485469" description="Beta/Gamma crystallin" evidence="1">
    <location>
        <begin position="36"/>
        <end position="507"/>
    </location>
</feature>
<evidence type="ECO:0000313" key="3">
    <source>
        <dbReference type="Proteomes" id="UP000193083"/>
    </source>
</evidence>
<accession>A0A1X7PH45</accession>
<gene>
    <name evidence="2" type="ORF">SAMN02982922_4280</name>
</gene>
<name>A0A1X7PH45_9HYPH</name>
<evidence type="ECO:0008006" key="4">
    <source>
        <dbReference type="Google" id="ProtNLM"/>
    </source>
</evidence>
<protein>
    <recommendedName>
        <fullName evidence="4">Beta/Gamma crystallin</fullName>
    </recommendedName>
</protein>
<dbReference type="AlphaFoldDB" id="A0A1X7PH45"/>
<evidence type="ECO:0000256" key="1">
    <source>
        <dbReference type="SAM" id="SignalP"/>
    </source>
</evidence>
<evidence type="ECO:0000313" key="2">
    <source>
        <dbReference type="EMBL" id="SMH50868.1"/>
    </source>
</evidence>
<proteinExistence type="predicted"/>
<reference evidence="2 3" key="1">
    <citation type="submission" date="2017-04" db="EMBL/GenBank/DDBJ databases">
        <authorList>
            <person name="Afonso C.L."/>
            <person name="Miller P.J."/>
            <person name="Scott M.A."/>
            <person name="Spackman E."/>
            <person name="Goraichik I."/>
            <person name="Dimitrov K.M."/>
            <person name="Suarez D.L."/>
            <person name="Swayne D.E."/>
        </authorList>
    </citation>
    <scope>NUCLEOTIDE SEQUENCE [LARGE SCALE GENOMIC DNA]</scope>
    <source>
        <strain evidence="2 3">B5P</strain>
    </source>
</reference>
<feature type="signal peptide" evidence="1">
    <location>
        <begin position="1"/>
        <end position="35"/>
    </location>
</feature>
<dbReference type="OrthoDB" id="5522681at2"/>
<organism evidence="2 3">
    <name type="scientific">Mesorhizobium australicum</name>
    <dbReference type="NCBI Taxonomy" id="536018"/>
    <lineage>
        <taxon>Bacteria</taxon>
        <taxon>Pseudomonadati</taxon>
        <taxon>Pseudomonadota</taxon>
        <taxon>Alphaproteobacteria</taxon>
        <taxon>Hyphomicrobiales</taxon>
        <taxon>Phyllobacteriaceae</taxon>
        <taxon>Mesorhizobium</taxon>
    </lineage>
</organism>
<keyword evidence="3" id="KW-1185">Reference proteome</keyword>
<dbReference type="EMBL" id="FXBL01000004">
    <property type="protein sequence ID" value="SMH50868.1"/>
    <property type="molecule type" value="Genomic_DNA"/>
</dbReference>
<keyword evidence="1" id="KW-0732">Signal</keyword>
<dbReference type="Gene3D" id="2.60.20.10">
    <property type="entry name" value="Crystallins"/>
    <property type="match status" value="1"/>
</dbReference>
<dbReference type="RefSeq" id="WP_085465988.1">
    <property type="nucleotide sequence ID" value="NZ_FXBL01000004.1"/>
</dbReference>
<dbReference type="Proteomes" id="UP000193083">
    <property type="component" value="Unassembled WGS sequence"/>
</dbReference>
<sequence>MRETVLKSLAQLCKSIAALGLLAPITAALPTPALASDLTVGRACGSIASTCNRCIENVPDSVNALRDHGDPLGFFTIGDPVGNAASNRHWQGVQRLNGAGKAYLAISRSNGSNNTVPFSVVHMGAENDTGGRWRSNKLSHSSYPATAPDVSAQMLADEPMPSGLAFKHSGGLQSSGDILAVALDGSLSGASNGRVLFYNVGQPTSRLLYPPRITTQTSEAGSVGITQLQDETFLVVTARSGANTLEFYRSNSAYLNQPTTTFSFVDSWHESELQQSTINDWEFGDYQSLQFITQCDGSLFLAGTHMNTSVVIGIGQDWLDLFKVTDSAGQIMLSKVAKRHLYCGYPSPGYSTGTNTHCNLDAAGGVYVDTNGKLIVYGVEHDNSGPSSTVKMMEFRSIFPNSSQCMSDIQQAFIELYDDSDFSDRGLMIDYADYGKRRYDDLKKVEGFGDKTSAVRWCVPSGWRARIYQHDTFGGSYKEFTGMGSQNLNDIGFGDKTSSVRFVYVGG</sequence>